<gene>
    <name evidence="2" type="ORF">BJ554DRAFT_4478</name>
</gene>
<dbReference type="Proteomes" id="UP000673691">
    <property type="component" value="Unassembled WGS sequence"/>
</dbReference>
<keyword evidence="3" id="KW-1185">Reference proteome</keyword>
<sequence>MTVLRIRIVPALANLEQKGSVNGYTEEFWRLTQLIPDLSETDKYYTYKRGLSKTLQPDVMKISSFAETVSTAEELDEIDLQRQRGKGEIDHQRHHGKDRWHPSKSHDGPTPMEIGARVCIVVNWTLTTCLASALARKNVKMAIVNNRNATVLLDCSSAGNFLHSRFFNGLTSTPTKTCLRFADGCASGPTSTATVTVHLQDVDGHPWQCDVTFFITKKIAYDAICGMPRRFAALPPEATLAALAICTEENEIAEFHTERKAQNTLELEPPQGTLVERLECKLANMSDQLLTMLQSPFTQISQRHA</sequence>
<organism evidence="2 3">
    <name type="scientific">Olpidium bornovanus</name>
    <dbReference type="NCBI Taxonomy" id="278681"/>
    <lineage>
        <taxon>Eukaryota</taxon>
        <taxon>Fungi</taxon>
        <taxon>Fungi incertae sedis</taxon>
        <taxon>Olpidiomycota</taxon>
        <taxon>Olpidiomycotina</taxon>
        <taxon>Olpidiomycetes</taxon>
        <taxon>Olpidiales</taxon>
        <taxon>Olpidiaceae</taxon>
        <taxon>Olpidium</taxon>
    </lineage>
</organism>
<evidence type="ECO:0000313" key="3">
    <source>
        <dbReference type="Proteomes" id="UP000673691"/>
    </source>
</evidence>
<feature type="region of interest" description="Disordered" evidence="1">
    <location>
        <begin position="80"/>
        <end position="108"/>
    </location>
</feature>
<protein>
    <submittedName>
        <fullName evidence="2">Uncharacterized protein</fullName>
    </submittedName>
</protein>
<proteinExistence type="predicted"/>
<name>A0A8H8A043_9FUNG</name>
<feature type="compositionally biased region" description="Basic and acidic residues" evidence="1">
    <location>
        <begin position="80"/>
        <end position="91"/>
    </location>
</feature>
<evidence type="ECO:0000313" key="2">
    <source>
        <dbReference type="EMBL" id="KAG5462597.1"/>
    </source>
</evidence>
<accession>A0A8H8A043</accession>
<dbReference type="CDD" id="cd00303">
    <property type="entry name" value="retropepsin_like"/>
    <property type="match status" value="1"/>
</dbReference>
<evidence type="ECO:0000256" key="1">
    <source>
        <dbReference type="SAM" id="MobiDB-lite"/>
    </source>
</evidence>
<dbReference type="EMBL" id="JAEFCI010001919">
    <property type="protein sequence ID" value="KAG5462597.1"/>
    <property type="molecule type" value="Genomic_DNA"/>
</dbReference>
<dbReference type="AlphaFoldDB" id="A0A8H8A043"/>
<reference evidence="2 3" key="1">
    <citation type="journal article" name="Sci. Rep.">
        <title>Genome-scale phylogenetic analyses confirm Olpidium as the closest living zoosporic fungus to the non-flagellated, terrestrial fungi.</title>
        <authorList>
            <person name="Chang Y."/>
            <person name="Rochon D."/>
            <person name="Sekimoto S."/>
            <person name="Wang Y."/>
            <person name="Chovatia M."/>
            <person name="Sandor L."/>
            <person name="Salamov A."/>
            <person name="Grigoriev I.V."/>
            <person name="Stajich J.E."/>
            <person name="Spatafora J.W."/>
        </authorList>
    </citation>
    <scope>NUCLEOTIDE SEQUENCE [LARGE SCALE GENOMIC DNA]</scope>
    <source>
        <strain evidence="2">S191</strain>
    </source>
</reference>
<comment type="caution">
    <text evidence="2">The sequence shown here is derived from an EMBL/GenBank/DDBJ whole genome shotgun (WGS) entry which is preliminary data.</text>
</comment>